<dbReference type="STRING" id="28094.SAMN06295900_116133"/>
<protein>
    <recommendedName>
        <fullName evidence="3">KTSC domain-containing protein</fullName>
    </recommendedName>
</protein>
<dbReference type="Proteomes" id="UP000192911">
    <property type="component" value="Unassembled WGS sequence"/>
</dbReference>
<dbReference type="EMBL" id="FXAH01000016">
    <property type="protein sequence ID" value="SMF71251.1"/>
    <property type="molecule type" value="Genomic_DNA"/>
</dbReference>
<dbReference type="OrthoDB" id="7775479at2"/>
<dbReference type="AlphaFoldDB" id="A0A1X7GKM7"/>
<evidence type="ECO:0000313" key="1">
    <source>
        <dbReference type="EMBL" id="SMF71251.1"/>
    </source>
</evidence>
<gene>
    <name evidence="1" type="ORF">SAMN06295900_116133</name>
</gene>
<accession>A0A1X7GKM7</accession>
<dbReference type="RefSeq" id="WP_085229876.1">
    <property type="nucleotide sequence ID" value="NZ_BSQD01000014.1"/>
</dbReference>
<evidence type="ECO:0008006" key="3">
    <source>
        <dbReference type="Google" id="ProtNLM"/>
    </source>
</evidence>
<name>A0A1X7GKM7_TRICW</name>
<dbReference type="GeneID" id="95552119"/>
<organism evidence="1 2">
    <name type="scientific">Trinickia caryophylli</name>
    <name type="common">Paraburkholderia caryophylli</name>
    <dbReference type="NCBI Taxonomy" id="28094"/>
    <lineage>
        <taxon>Bacteria</taxon>
        <taxon>Pseudomonadati</taxon>
        <taxon>Pseudomonadota</taxon>
        <taxon>Betaproteobacteria</taxon>
        <taxon>Burkholderiales</taxon>
        <taxon>Burkholderiaceae</taxon>
        <taxon>Trinickia</taxon>
    </lineage>
</organism>
<reference evidence="2" key="1">
    <citation type="submission" date="2017-04" db="EMBL/GenBank/DDBJ databases">
        <authorList>
            <person name="Varghese N."/>
            <person name="Submissions S."/>
        </authorList>
    </citation>
    <scope>NUCLEOTIDE SEQUENCE [LARGE SCALE GENOMIC DNA]</scope>
    <source>
        <strain evidence="2">Ballard 720</strain>
    </source>
</reference>
<keyword evidence="2" id="KW-1185">Reference proteome</keyword>
<proteinExistence type="predicted"/>
<evidence type="ECO:0000313" key="2">
    <source>
        <dbReference type="Proteomes" id="UP000192911"/>
    </source>
</evidence>
<sequence length="74" mass="8465">MKRYRNLSGQSGVVAYEIGNGWIAVKFDGGDVYRYTARSAGAENIKQMQRLAERGQGLSTFISRHVKDRYEDKY</sequence>